<evidence type="ECO:0000313" key="5">
    <source>
        <dbReference type="RefSeq" id="XP_022298120.1"/>
    </source>
</evidence>
<keyword evidence="2" id="KW-0812">Transmembrane</keyword>
<accession>A0A8B8B3X6</accession>
<reference evidence="5" key="1">
    <citation type="submission" date="2025-08" db="UniProtKB">
        <authorList>
            <consortium name="RefSeq"/>
        </authorList>
    </citation>
    <scope>IDENTIFICATION</scope>
    <source>
        <tissue evidence="5">Whole sample</tissue>
    </source>
</reference>
<dbReference type="GeneID" id="111107283"/>
<sequence length="293" mass="32757">MIAYLGKSESVLRIVLLVLVHFCGKLIVEAVNYDSYEFGQDCIVSKTVREDEQIYITYNGASVTSECSPFSFRTKWWDGESSYKFCVKPVYFEDPDCSVRLTYITSIVGNTLRTITCLSGNSSDSFCGEYGYDLDVYFEKRGSLSTLNARFKFLLYVEKEDDESALGWKIFGEVSGVIIASSFVAALVFWCVNRKKPTKGRVMNPIDGNSVPGVSQPGYPEATYTAAQSSHPNASLYPVVNFGPQYATGQIQNQQQSYSTLYQPPVYQYLPPSEFPEKQASAPPPPSYDEVIH</sequence>
<proteinExistence type="predicted"/>
<keyword evidence="2" id="KW-1133">Transmembrane helix</keyword>
<evidence type="ECO:0000256" key="1">
    <source>
        <dbReference type="SAM" id="MobiDB-lite"/>
    </source>
</evidence>
<dbReference type="KEGG" id="cvn:111107283"/>
<gene>
    <name evidence="5" type="primary">LOC111107283</name>
</gene>
<name>A0A8B8B3X6_CRAVI</name>
<keyword evidence="3" id="KW-0732">Signal</keyword>
<dbReference type="AlphaFoldDB" id="A0A8B8B3X6"/>
<keyword evidence="2" id="KW-0472">Membrane</keyword>
<evidence type="ECO:0000256" key="2">
    <source>
        <dbReference type="SAM" id="Phobius"/>
    </source>
</evidence>
<dbReference type="OrthoDB" id="6108429at2759"/>
<organism evidence="4 5">
    <name type="scientific">Crassostrea virginica</name>
    <name type="common">Eastern oyster</name>
    <dbReference type="NCBI Taxonomy" id="6565"/>
    <lineage>
        <taxon>Eukaryota</taxon>
        <taxon>Metazoa</taxon>
        <taxon>Spiralia</taxon>
        <taxon>Lophotrochozoa</taxon>
        <taxon>Mollusca</taxon>
        <taxon>Bivalvia</taxon>
        <taxon>Autobranchia</taxon>
        <taxon>Pteriomorphia</taxon>
        <taxon>Ostreida</taxon>
        <taxon>Ostreoidea</taxon>
        <taxon>Ostreidae</taxon>
        <taxon>Crassostrea</taxon>
    </lineage>
</organism>
<feature type="region of interest" description="Disordered" evidence="1">
    <location>
        <begin position="271"/>
        <end position="293"/>
    </location>
</feature>
<dbReference type="RefSeq" id="XP_022298120.1">
    <property type="nucleotide sequence ID" value="XM_022442412.1"/>
</dbReference>
<dbReference type="Proteomes" id="UP000694844">
    <property type="component" value="Chromosome 8"/>
</dbReference>
<feature type="signal peptide" evidence="3">
    <location>
        <begin position="1"/>
        <end position="30"/>
    </location>
</feature>
<evidence type="ECO:0000256" key="3">
    <source>
        <dbReference type="SAM" id="SignalP"/>
    </source>
</evidence>
<keyword evidence="4" id="KW-1185">Reference proteome</keyword>
<protein>
    <submittedName>
        <fullName evidence="5">Uncharacterized protein LOC111107283</fullName>
    </submittedName>
</protein>
<evidence type="ECO:0000313" key="4">
    <source>
        <dbReference type="Proteomes" id="UP000694844"/>
    </source>
</evidence>
<feature type="chain" id="PRO_5034224224" evidence="3">
    <location>
        <begin position="31"/>
        <end position="293"/>
    </location>
</feature>
<feature type="transmembrane region" description="Helical" evidence="2">
    <location>
        <begin position="170"/>
        <end position="192"/>
    </location>
</feature>